<gene>
    <name evidence="5" type="ORF">FHP24_17150</name>
</gene>
<reference evidence="5 6" key="1">
    <citation type="submission" date="2019-06" db="EMBL/GenBank/DDBJ databases">
        <title>The draft genome of Rhizobium smilacinae PTYR-5.</title>
        <authorList>
            <person name="Liu L."/>
            <person name="Li L."/>
            <person name="Zhang X."/>
        </authorList>
    </citation>
    <scope>NUCLEOTIDE SEQUENCE [LARGE SCALE GENOMIC DNA]</scope>
    <source>
        <strain evidence="5 6">PTYR-5</strain>
    </source>
</reference>
<proteinExistence type="predicted"/>
<dbReference type="InterPro" id="IPR016032">
    <property type="entry name" value="Sig_transdc_resp-reg_C-effctor"/>
</dbReference>
<dbReference type="OrthoDB" id="8113315at2"/>
<evidence type="ECO:0000313" key="6">
    <source>
        <dbReference type="Proteomes" id="UP000311605"/>
    </source>
</evidence>
<evidence type="ECO:0000256" key="2">
    <source>
        <dbReference type="ARBA" id="ARBA00023125"/>
    </source>
</evidence>
<dbReference type="CDD" id="cd06170">
    <property type="entry name" value="LuxR_C_like"/>
    <property type="match status" value="1"/>
</dbReference>
<dbReference type="PANTHER" id="PTHR44688">
    <property type="entry name" value="DNA-BINDING TRANSCRIPTIONAL ACTIVATOR DEVR_DOSR"/>
    <property type="match status" value="1"/>
</dbReference>
<dbReference type="PRINTS" id="PR00038">
    <property type="entry name" value="HTHLUXR"/>
</dbReference>
<evidence type="ECO:0000259" key="4">
    <source>
        <dbReference type="PROSITE" id="PS50043"/>
    </source>
</evidence>
<keyword evidence="1" id="KW-0805">Transcription regulation</keyword>
<organism evidence="5 6">
    <name type="scientific">Aliirhizobium smilacinae</name>
    <dbReference type="NCBI Taxonomy" id="1395944"/>
    <lineage>
        <taxon>Bacteria</taxon>
        <taxon>Pseudomonadati</taxon>
        <taxon>Pseudomonadota</taxon>
        <taxon>Alphaproteobacteria</taxon>
        <taxon>Hyphomicrobiales</taxon>
        <taxon>Rhizobiaceae</taxon>
        <taxon>Aliirhizobium</taxon>
    </lineage>
</organism>
<name>A0A5C4XKA7_9HYPH</name>
<sequence length="241" mass="27452">MITHERQSVLSSEISAAHSQEGLFLALRRVTHEFSLQHVTLLSLNNPDEKLLSRMIVQSSIPEPYFAEFDRKRLLDKCAPADIIMQTKLPFCWSIGDPLPSRPFTIDSGIEDLQRRYGLITSVAMKLYSLEGERFVMRFDGARPRLTQVELNEIGMITLHAFDMFEKIRRNARKATPSPLTVRELEVVRWTAQGKTSAEIGQILTLSDHTVNAYMTNAIKKLDCVNRTQLVAKALRLRLIA</sequence>
<dbReference type="InterPro" id="IPR036388">
    <property type="entry name" value="WH-like_DNA-bd_sf"/>
</dbReference>
<dbReference type="PANTHER" id="PTHR44688:SF16">
    <property type="entry name" value="DNA-BINDING TRANSCRIPTIONAL ACTIVATOR DEVR_DOSR"/>
    <property type="match status" value="1"/>
</dbReference>
<protein>
    <submittedName>
        <fullName evidence="5">LuxR family transcriptional regulator</fullName>
    </submittedName>
</protein>
<dbReference type="InterPro" id="IPR036693">
    <property type="entry name" value="TF_LuxR_autoind-bd_dom_sf"/>
</dbReference>
<dbReference type="GO" id="GO:0006355">
    <property type="term" value="P:regulation of DNA-templated transcription"/>
    <property type="evidence" value="ECO:0007669"/>
    <property type="project" value="InterPro"/>
</dbReference>
<dbReference type="EMBL" id="VDMN01000003">
    <property type="protein sequence ID" value="TNM62944.1"/>
    <property type="molecule type" value="Genomic_DNA"/>
</dbReference>
<evidence type="ECO:0000256" key="1">
    <source>
        <dbReference type="ARBA" id="ARBA00023015"/>
    </source>
</evidence>
<dbReference type="GO" id="GO:0003677">
    <property type="term" value="F:DNA binding"/>
    <property type="evidence" value="ECO:0007669"/>
    <property type="project" value="UniProtKB-KW"/>
</dbReference>
<dbReference type="Proteomes" id="UP000311605">
    <property type="component" value="Unassembled WGS sequence"/>
</dbReference>
<dbReference type="SUPFAM" id="SSF46894">
    <property type="entry name" value="C-terminal effector domain of the bipartite response regulators"/>
    <property type="match status" value="1"/>
</dbReference>
<keyword evidence="2" id="KW-0238">DNA-binding</keyword>
<comment type="caution">
    <text evidence="5">The sequence shown here is derived from an EMBL/GenBank/DDBJ whole genome shotgun (WGS) entry which is preliminary data.</text>
</comment>
<dbReference type="PROSITE" id="PS50043">
    <property type="entry name" value="HTH_LUXR_2"/>
    <property type="match status" value="1"/>
</dbReference>
<keyword evidence="3" id="KW-0804">Transcription</keyword>
<dbReference type="SMART" id="SM00421">
    <property type="entry name" value="HTH_LUXR"/>
    <property type="match status" value="1"/>
</dbReference>
<dbReference type="AlphaFoldDB" id="A0A5C4XKA7"/>
<dbReference type="Gene3D" id="3.30.450.80">
    <property type="entry name" value="Transcription factor LuxR-like, autoinducer-binding domain"/>
    <property type="match status" value="1"/>
</dbReference>
<dbReference type="InterPro" id="IPR000792">
    <property type="entry name" value="Tscrpt_reg_LuxR_C"/>
</dbReference>
<dbReference type="PROSITE" id="PS00622">
    <property type="entry name" value="HTH_LUXR_1"/>
    <property type="match status" value="1"/>
</dbReference>
<evidence type="ECO:0000313" key="5">
    <source>
        <dbReference type="EMBL" id="TNM62944.1"/>
    </source>
</evidence>
<evidence type="ECO:0000256" key="3">
    <source>
        <dbReference type="ARBA" id="ARBA00023163"/>
    </source>
</evidence>
<keyword evidence="6" id="KW-1185">Reference proteome</keyword>
<dbReference type="SUPFAM" id="SSF75516">
    <property type="entry name" value="Pheromone-binding domain of LuxR-like quorum-sensing transcription factors"/>
    <property type="match status" value="1"/>
</dbReference>
<accession>A0A5C4XKA7</accession>
<dbReference type="Gene3D" id="1.10.10.10">
    <property type="entry name" value="Winged helix-like DNA-binding domain superfamily/Winged helix DNA-binding domain"/>
    <property type="match status" value="1"/>
</dbReference>
<feature type="domain" description="HTH luxR-type" evidence="4">
    <location>
        <begin position="173"/>
        <end position="238"/>
    </location>
</feature>
<dbReference type="Pfam" id="PF00196">
    <property type="entry name" value="GerE"/>
    <property type="match status" value="1"/>
</dbReference>